<accession>A0A0J0XLV3</accession>
<dbReference type="InterPro" id="IPR038459">
    <property type="entry name" value="MT_TRM10-typ_sf"/>
</dbReference>
<feature type="compositionally biased region" description="Basic and acidic residues" evidence="9">
    <location>
        <begin position="52"/>
        <end position="80"/>
    </location>
</feature>
<dbReference type="GO" id="GO:0052905">
    <property type="term" value="F:tRNA (guanosine(9)-N1)-methyltransferase activity"/>
    <property type="evidence" value="ECO:0007669"/>
    <property type="project" value="UniProtKB-EC"/>
</dbReference>
<reference evidence="11 12" key="1">
    <citation type="submission" date="2015-03" db="EMBL/GenBank/DDBJ databases">
        <title>Genomics and transcriptomics of the oil-accumulating basidiomycete yeast T. oleaginosus allow insights into substrate utilization and the diverse evolutionary trajectories of mating systems in fungi.</title>
        <authorList>
            <consortium name="DOE Joint Genome Institute"/>
            <person name="Kourist R."/>
            <person name="Kracht O."/>
            <person name="Bracharz F."/>
            <person name="Lipzen A."/>
            <person name="Nolan M."/>
            <person name="Ohm R."/>
            <person name="Grigoriev I."/>
            <person name="Sun S."/>
            <person name="Heitman J."/>
            <person name="Bruck T."/>
            <person name="Nowrousian M."/>
        </authorList>
    </citation>
    <scope>NUCLEOTIDE SEQUENCE [LARGE SCALE GENOMIC DNA]</scope>
    <source>
        <strain evidence="11 12">IBC0246</strain>
    </source>
</reference>
<dbReference type="GeneID" id="28986616"/>
<dbReference type="Proteomes" id="UP000053611">
    <property type="component" value="Unassembled WGS sequence"/>
</dbReference>
<evidence type="ECO:0000256" key="5">
    <source>
        <dbReference type="ARBA" id="ARBA00022691"/>
    </source>
</evidence>
<dbReference type="GO" id="GO:0005634">
    <property type="term" value="C:nucleus"/>
    <property type="evidence" value="ECO:0007669"/>
    <property type="project" value="TreeGrafter"/>
</dbReference>
<evidence type="ECO:0000259" key="10">
    <source>
        <dbReference type="PROSITE" id="PS51675"/>
    </source>
</evidence>
<evidence type="ECO:0000256" key="4">
    <source>
        <dbReference type="ARBA" id="ARBA00022679"/>
    </source>
</evidence>
<evidence type="ECO:0000313" key="11">
    <source>
        <dbReference type="EMBL" id="KLT42096.1"/>
    </source>
</evidence>
<feature type="compositionally biased region" description="Low complexity" evidence="9">
    <location>
        <begin position="351"/>
        <end position="366"/>
    </location>
</feature>
<name>A0A0J0XLV3_9TREE</name>
<keyword evidence="3" id="KW-0489">Methyltransferase</keyword>
<dbReference type="PANTHER" id="PTHR13563:SF13">
    <property type="entry name" value="TRNA METHYLTRANSFERASE 10 HOMOLOG A"/>
    <property type="match status" value="1"/>
</dbReference>
<dbReference type="CDD" id="cd18089">
    <property type="entry name" value="SPOUT_Trm10-like"/>
    <property type="match status" value="1"/>
</dbReference>
<evidence type="ECO:0000256" key="9">
    <source>
        <dbReference type="SAM" id="MobiDB-lite"/>
    </source>
</evidence>
<dbReference type="Gene3D" id="3.40.1280.30">
    <property type="match status" value="1"/>
</dbReference>
<evidence type="ECO:0000256" key="1">
    <source>
        <dbReference type="ARBA" id="ARBA00012797"/>
    </source>
</evidence>
<evidence type="ECO:0000256" key="3">
    <source>
        <dbReference type="ARBA" id="ARBA00022603"/>
    </source>
</evidence>
<feature type="region of interest" description="Disordered" evidence="9">
    <location>
        <begin position="1"/>
        <end position="96"/>
    </location>
</feature>
<dbReference type="AlphaFoldDB" id="A0A0J0XLV3"/>
<feature type="region of interest" description="Disordered" evidence="9">
    <location>
        <begin position="202"/>
        <end position="228"/>
    </location>
</feature>
<dbReference type="RefSeq" id="XP_018278587.1">
    <property type="nucleotide sequence ID" value="XM_018426013.1"/>
</dbReference>
<keyword evidence="12" id="KW-1185">Reference proteome</keyword>
<evidence type="ECO:0000256" key="7">
    <source>
        <dbReference type="ARBA" id="ARBA00032166"/>
    </source>
</evidence>
<dbReference type="EMBL" id="KQ087209">
    <property type="protein sequence ID" value="KLT42096.1"/>
    <property type="molecule type" value="Genomic_DNA"/>
</dbReference>
<feature type="compositionally biased region" description="Acidic residues" evidence="9">
    <location>
        <begin position="381"/>
        <end position="391"/>
    </location>
</feature>
<dbReference type="PROSITE" id="PS51675">
    <property type="entry name" value="SAM_MT_TRM10"/>
    <property type="match status" value="1"/>
</dbReference>
<feature type="domain" description="SAM-dependent MTase TRM10-type" evidence="10">
    <location>
        <begin position="100"/>
        <end position="334"/>
    </location>
</feature>
<protein>
    <recommendedName>
        <fullName evidence="2">tRNA (guanine(9)-N1)-methyltransferase</fullName>
        <ecNumber evidence="1">2.1.1.221</ecNumber>
    </recommendedName>
    <alternativeName>
        <fullName evidence="7">tRNA methyltransferase 10</fullName>
    </alternativeName>
    <alternativeName>
        <fullName evidence="6">tRNA(m1G9)-methyltransferase</fullName>
    </alternativeName>
</protein>
<evidence type="ECO:0000313" key="12">
    <source>
        <dbReference type="Proteomes" id="UP000053611"/>
    </source>
</evidence>
<organism evidence="11 12">
    <name type="scientific">Cutaneotrichosporon oleaginosum</name>
    <dbReference type="NCBI Taxonomy" id="879819"/>
    <lineage>
        <taxon>Eukaryota</taxon>
        <taxon>Fungi</taxon>
        <taxon>Dikarya</taxon>
        <taxon>Basidiomycota</taxon>
        <taxon>Agaricomycotina</taxon>
        <taxon>Tremellomycetes</taxon>
        <taxon>Trichosporonales</taxon>
        <taxon>Trichosporonaceae</taxon>
        <taxon>Cutaneotrichosporon</taxon>
    </lineage>
</organism>
<dbReference type="STRING" id="879819.A0A0J0XLV3"/>
<proteinExistence type="predicted"/>
<dbReference type="GO" id="GO:0002939">
    <property type="term" value="P:tRNA N1-guanine methylation"/>
    <property type="evidence" value="ECO:0007669"/>
    <property type="project" value="TreeGrafter"/>
</dbReference>
<dbReference type="OrthoDB" id="278300at2759"/>
<sequence length="391" mass="42955">MAANDAAVPPPELSQPEAGPSTSSTSAAPVNADGEAPTLSKNQQKKAAKRARAQEHKLEKRAQERARRRERQAELSKGLREGTLTTAELEQVEKSRELKRARKAASKGKEENVWPGAIVIDLGFDSLMLDGEITSMVSQLTYVYAANRTAKFPVSSVLHTSFSPESSPRLWEKLGRAQWHRWNRMHFWAGGVDTLSATMKEHVEKEQDPAPQKKPGEVASVEDLSDPHLPFPASRQLVYLSADAEEELTTLSEDEVYIIGGIVDRNRHKNLCQGKAEGLGIRTARLPIGSFIENLPTRKVLTVNQVYEILLNYLALQDWKAAFEAVIPQRKYFHGRDEKKAANSARRVGDGTSEAGTSAAGTSVAGEGEGVETEECKVDDMLVDEEAAMNA</sequence>
<dbReference type="InterPro" id="IPR028564">
    <property type="entry name" value="MT_TRM10-typ"/>
</dbReference>
<comment type="catalytic activity">
    <reaction evidence="8">
        <text>guanosine(9) in tRNA + S-adenosyl-L-methionine = N(1)-methylguanosine(9) in tRNA + S-adenosyl-L-homocysteine + H(+)</text>
        <dbReference type="Rhea" id="RHEA:43156"/>
        <dbReference type="Rhea" id="RHEA-COMP:10367"/>
        <dbReference type="Rhea" id="RHEA-COMP:10368"/>
        <dbReference type="ChEBI" id="CHEBI:15378"/>
        <dbReference type="ChEBI" id="CHEBI:57856"/>
        <dbReference type="ChEBI" id="CHEBI:59789"/>
        <dbReference type="ChEBI" id="CHEBI:73542"/>
        <dbReference type="ChEBI" id="CHEBI:74269"/>
        <dbReference type="EC" id="2.1.1.221"/>
    </reaction>
</comment>
<dbReference type="InterPro" id="IPR007356">
    <property type="entry name" value="tRNA_m1G_MeTrfase_euk"/>
</dbReference>
<feature type="region of interest" description="Disordered" evidence="9">
    <location>
        <begin position="342"/>
        <end position="391"/>
    </location>
</feature>
<dbReference type="GO" id="GO:0000049">
    <property type="term" value="F:tRNA binding"/>
    <property type="evidence" value="ECO:0007669"/>
    <property type="project" value="TreeGrafter"/>
</dbReference>
<keyword evidence="4" id="KW-0808">Transferase</keyword>
<evidence type="ECO:0000256" key="6">
    <source>
        <dbReference type="ARBA" id="ARBA00031792"/>
    </source>
</evidence>
<keyword evidence="5" id="KW-0949">S-adenosyl-L-methionine</keyword>
<evidence type="ECO:0000256" key="2">
    <source>
        <dbReference type="ARBA" id="ARBA00020451"/>
    </source>
</evidence>
<dbReference type="EC" id="2.1.1.221" evidence="1"/>
<gene>
    <name evidence="11" type="ORF">CC85DRAFT_312434</name>
</gene>
<feature type="compositionally biased region" description="Low complexity" evidence="9">
    <location>
        <begin position="20"/>
        <end position="29"/>
    </location>
</feature>
<evidence type="ECO:0000256" key="8">
    <source>
        <dbReference type="ARBA" id="ARBA00048434"/>
    </source>
</evidence>
<dbReference type="PANTHER" id="PTHR13563">
    <property type="entry name" value="TRNA (GUANINE-9-) METHYLTRANSFERASE"/>
    <property type="match status" value="1"/>
</dbReference>